<organism evidence="1 2">
    <name type="scientific">Scortum barcoo</name>
    <name type="common">barcoo grunter</name>
    <dbReference type="NCBI Taxonomy" id="214431"/>
    <lineage>
        <taxon>Eukaryota</taxon>
        <taxon>Metazoa</taxon>
        <taxon>Chordata</taxon>
        <taxon>Craniata</taxon>
        <taxon>Vertebrata</taxon>
        <taxon>Euteleostomi</taxon>
        <taxon>Actinopterygii</taxon>
        <taxon>Neopterygii</taxon>
        <taxon>Teleostei</taxon>
        <taxon>Neoteleostei</taxon>
        <taxon>Acanthomorphata</taxon>
        <taxon>Eupercaria</taxon>
        <taxon>Centrarchiformes</taxon>
        <taxon>Terapontoidei</taxon>
        <taxon>Terapontidae</taxon>
        <taxon>Scortum</taxon>
    </lineage>
</organism>
<gene>
    <name evidence="1" type="ORF">L3Q82_024602</name>
</gene>
<evidence type="ECO:0000313" key="2">
    <source>
        <dbReference type="Proteomes" id="UP000831701"/>
    </source>
</evidence>
<accession>A0ACB8WQB4</accession>
<dbReference type="EMBL" id="CM041537">
    <property type="protein sequence ID" value="KAI3369789.1"/>
    <property type="molecule type" value="Genomic_DNA"/>
</dbReference>
<protein>
    <submittedName>
        <fullName evidence="1">Uncharacterized protein</fullName>
    </submittedName>
</protein>
<proteinExistence type="predicted"/>
<sequence length="814" mass="87916">VDQLSVFFLFVPHSMNCPPTKRLRGLNQDVAIAVAFDDPFGDDEDFTQDDLDEIDIIASQAITSAAAPGLGSKPGARPMELPRGSARPSPAGQSKSMSRATTNQSRENTFEFGSSNRGNAGISSREPLGNRQQQFGSDKDSYSLLEAQHAELKRKLKEVEEEIVLKSGEIRVLRDSLRGAQQEKEAQRQNQILLETQRQKEQSDREKELNRKVQSLQSELQFKEAEINEMKTKLHNSDKNKTASPMPRNSPKVLNSLAQLHHGSGSSPSSPGNGFITKEMFGAQIPSRTTPMKTRRDGSRCGDRQEASRPDPFLSVRPAHLQHRGGILLGLLLQQPLSPSSLGLSHLLSMSLTDGHLTSSGLSADLLLRSDEASGSGSSDGGGSARAALSPVQSLAVTGLNMLSQSRPEAAASSRNKRSCPGAVLLLPLLDLHLSRLCRALESLRSTSAGNSDSNAAAAASSLPAGRAAPAAGLGRLEEPGLTGFSVEDTGLAALRLLYLLLAHSDEAVEAVLSKESQNGVIDKKVERAAAGVGLSSQNALLQSVLRLCEAGQGGGSGESQSEELVLNAMKTLCVLIERTPETHSDRLQCVLQVVCVCLAADSRLQIVTECVSILTSMSDHQTLAQQLCSQHDPCVFLKLFQFIRTRPDNQATHTDWIQLDLQVVRLLSRLMTQRTESWTSSQHSTCQCYTELVQTVVIVFHRQWLDLRGSQEPTDSTGLATPPQQCKCSTSVLRPLAAVVARHGGVSAQRVSAAAALAAAASRQLLRELQAAAAHVRSDDPCCTRHAEEDPRAERERGYTHTYSTHTCTHTVF</sequence>
<evidence type="ECO:0000313" key="1">
    <source>
        <dbReference type="EMBL" id="KAI3369789.1"/>
    </source>
</evidence>
<dbReference type="Proteomes" id="UP000831701">
    <property type="component" value="Chromosome 7"/>
</dbReference>
<comment type="caution">
    <text evidence="1">The sequence shown here is derived from an EMBL/GenBank/DDBJ whole genome shotgun (WGS) entry which is preliminary data.</text>
</comment>
<reference evidence="1" key="1">
    <citation type="submission" date="2022-04" db="EMBL/GenBank/DDBJ databases">
        <title>Jade perch genome.</title>
        <authorList>
            <person name="Chao B."/>
        </authorList>
    </citation>
    <scope>NUCLEOTIDE SEQUENCE</scope>
    <source>
        <strain evidence="1">CB-2022</strain>
    </source>
</reference>
<keyword evidence="2" id="KW-1185">Reference proteome</keyword>
<feature type="non-terminal residue" evidence="1">
    <location>
        <position position="1"/>
    </location>
</feature>
<name>A0ACB8WQB4_9TELE</name>